<dbReference type="Proteomes" id="UP001501470">
    <property type="component" value="Unassembled WGS sequence"/>
</dbReference>
<comment type="function">
    <text evidence="8">Phosphorylase is an important allosteric enzyme in carbohydrate metabolism. Enzymes from different sources differ in their regulatory mechanisms and in their natural substrates. However, all known phosphorylases share catalytic and structural properties.</text>
</comment>
<reference evidence="10 11" key="1">
    <citation type="journal article" date="2019" name="Int. J. Syst. Evol. Microbiol.">
        <title>The Global Catalogue of Microorganisms (GCM) 10K type strain sequencing project: providing services to taxonomists for standard genome sequencing and annotation.</title>
        <authorList>
            <consortium name="The Broad Institute Genomics Platform"/>
            <consortium name="The Broad Institute Genome Sequencing Center for Infectious Disease"/>
            <person name="Wu L."/>
            <person name="Ma J."/>
        </authorList>
    </citation>
    <scope>NUCLEOTIDE SEQUENCE [LARGE SCALE GENOMIC DNA]</scope>
    <source>
        <strain evidence="10 11">JCM 15933</strain>
    </source>
</reference>
<evidence type="ECO:0000256" key="9">
    <source>
        <dbReference type="RuleBase" id="RU000587"/>
    </source>
</evidence>
<protein>
    <recommendedName>
        <fullName evidence="9">Alpha-1,4 glucan phosphorylase</fullName>
        <ecNumber evidence="9">2.4.1.1</ecNumber>
    </recommendedName>
</protein>
<dbReference type="PANTHER" id="PTHR11468">
    <property type="entry name" value="GLYCOGEN PHOSPHORYLASE"/>
    <property type="match status" value="1"/>
</dbReference>
<dbReference type="Pfam" id="PF00343">
    <property type="entry name" value="Phosphorylase"/>
    <property type="match status" value="1"/>
</dbReference>
<keyword evidence="5 9" id="KW-0808">Transferase</keyword>
<dbReference type="EC" id="2.4.1.1" evidence="9"/>
<organism evidence="10 11">
    <name type="scientific">Dactylosporangium maewongense</name>
    <dbReference type="NCBI Taxonomy" id="634393"/>
    <lineage>
        <taxon>Bacteria</taxon>
        <taxon>Bacillati</taxon>
        <taxon>Actinomycetota</taxon>
        <taxon>Actinomycetes</taxon>
        <taxon>Micromonosporales</taxon>
        <taxon>Micromonosporaceae</taxon>
        <taxon>Dactylosporangium</taxon>
    </lineage>
</organism>
<gene>
    <name evidence="10" type="ORF">GCM10009827_027280</name>
</gene>
<comment type="caution">
    <text evidence="10">The sequence shown here is derived from an EMBL/GenBank/DDBJ whole genome shotgun (WGS) entry which is preliminary data.</text>
</comment>
<comment type="function">
    <text evidence="9">Allosteric enzyme that catalyzes the rate-limiting step in glycogen catabolism, the phosphorolytic cleavage of glycogen to produce glucose-1-phosphate, and plays a central role in maintaining cellular and organismal glucose homeostasis.</text>
</comment>
<evidence type="ECO:0000256" key="3">
    <source>
        <dbReference type="ARBA" id="ARBA00006047"/>
    </source>
</evidence>
<evidence type="ECO:0000256" key="2">
    <source>
        <dbReference type="ARBA" id="ARBA00001933"/>
    </source>
</evidence>
<proteinExistence type="inferred from homology"/>
<keyword evidence="7 9" id="KW-0119">Carbohydrate metabolism</keyword>
<dbReference type="CDD" id="cd04300">
    <property type="entry name" value="GT35_Glycogen_Phosphorylase"/>
    <property type="match status" value="1"/>
</dbReference>
<dbReference type="Gene3D" id="3.40.50.2000">
    <property type="entry name" value="Glycogen Phosphorylase B"/>
    <property type="match status" value="2"/>
</dbReference>
<evidence type="ECO:0000256" key="7">
    <source>
        <dbReference type="ARBA" id="ARBA00023277"/>
    </source>
</evidence>
<accession>A0ABN2A582</accession>
<evidence type="ECO:0000313" key="10">
    <source>
        <dbReference type="EMBL" id="GAA1511568.1"/>
    </source>
</evidence>
<evidence type="ECO:0000256" key="5">
    <source>
        <dbReference type="ARBA" id="ARBA00022679"/>
    </source>
</evidence>
<dbReference type="NCBIfam" id="TIGR02093">
    <property type="entry name" value="P_ylase"/>
    <property type="match status" value="1"/>
</dbReference>
<dbReference type="PANTHER" id="PTHR11468:SF3">
    <property type="entry name" value="GLYCOGEN PHOSPHORYLASE, LIVER FORM"/>
    <property type="match status" value="1"/>
</dbReference>
<dbReference type="EMBL" id="BAAAQD010000004">
    <property type="protein sequence ID" value="GAA1511568.1"/>
    <property type="molecule type" value="Genomic_DNA"/>
</dbReference>
<dbReference type="InterPro" id="IPR035090">
    <property type="entry name" value="Pyridoxal_P_attach_site"/>
</dbReference>
<comment type="catalytic activity">
    <reaction evidence="1 9">
        <text>[(1-&gt;4)-alpha-D-glucosyl](n) + phosphate = [(1-&gt;4)-alpha-D-glucosyl](n-1) + alpha-D-glucose 1-phosphate</text>
        <dbReference type="Rhea" id="RHEA:41732"/>
        <dbReference type="Rhea" id="RHEA-COMP:9584"/>
        <dbReference type="Rhea" id="RHEA-COMP:9586"/>
        <dbReference type="ChEBI" id="CHEBI:15444"/>
        <dbReference type="ChEBI" id="CHEBI:43474"/>
        <dbReference type="ChEBI" id="CHEBI:58601"/>
        <dbReference type="EC" id="2.4.1.1"/>
    </reaction>
</comment>
<dbReference type="PIRSF" id="PIRSF000460">
    <property type="entry name" value="Pprylas_GlgP"/>
    <property type="match status" value="1"/>
</dbReference>
<dbReference type="SUPFAM" id="SSF53756">
    <property type="entry name" value="UDP-Glycosyltransferase/glycogen phosphorylase"/>
    <property type="match status" value="1"/>
</dbReference>
<comment type="cofactor">
    <cofactor evidence="2 9">
        <name>pyridoxal 5'-phosphate</name>
        <dbReference type="ChEBI" id="CHEBI:597326"/>
    </cofactor>
</comment>
<dbReference type="InterPro" id="IPR000811">
    <property type="entry name" value="Glyco_trans_35"/>
</dbReference>
<dbReference type="InterPro" id="IPR011833">
    <property type="entry name" value="Glycg_phsphrylas"/>
</dbReference>
<sequence>MTEARPRPRRTVGDSLEEFERDLISNLYYQRGTTIESASGPDGYHTLAVTVRDRLVDRYARTAAAHYAANPRFVYYLSAEYLLGRQLRQNLLYTDTERWVRPIAEDLGVSPEALEVYDVEPGLGNGGLGRLAACLMDSMATLDIPAVGYGIRYEFGIFKQTFRDGKQVERPDDWTFYGNPWEFPAPDDRQLVGFYGTTVADPKDPENLRRKWTPGETVRGEPSHMLVPGYGTQTVNIIRLWQARASRESFDLARFGVGQYVEAVDDIVRAENISKVLYPDDSTEPGRELRLKQQYFLVACSLRDIIRRYRLRNSGWEGFADKVVIQLNDTHPVMAVTELMRLLVDEHGLGWDEAWGITRRTFNYTCHTLLPEALETWPVQLLERLLPRHMEIVYAINHFFLEEVRQAYPGDEDVVRRMSIIQEGDERRVRMAHLAVVGSTAVNGVAELHTKLLAGTTLHDFAQLWPERFHNVTNGVTPRRFLRMANPALSELITEMLGDEGWLTDLERLHGLGPHADDPAFRAAWRDVKRHNKAGLAAAVERSTGVLIDPDALCDVMIKRFHEYKRQQLKLLHVITMMNRIRADPQATYVPRTVLFGGKAAPGYHAMKLLIELVNAVAGVVNTDPVVSRYLRVVFPADYNVTKAQFIIPAADLSEQISLAGKEASGTGNMKLALNGALTIGTLDGANIEIRDRVGADNFFLFGMDTPAATALRRSGYSPRSFYEADFELRLAVDTIASGTFAKGDRDVFAPVVDAMLGRDEYMALADYRSYVDCQDTVAEAWTDPDRWTRMSILNTARCGFFSSDRTVREYCEQIWKVDPVRVGEA</sequence>
<evidence type="ECO:0000256" key="1">
    <source>
        <dbReference type="ARBA" id="ARBA00001275"/>
    </source>
</evidence>
<dbReference type="RefSeq" id="WP_344502197.1">
    <property type="nucleotide sequence ID" value="NZ_BAAAQD010000004.1"/>
</dbReference>
<evidence type="ECO:0000256" key="8">
    <source>
        <dbReference type="ARBA" id="ARBA00025174"/>
    </source>
</evidence>
<comment type="similarity">
    <text evidence="3 9">Belongs to the glycogen phosphorylase family.</text>
</comment>
<keyword evidence="4 9" id="KW-0328">Glycosyltransferase</keyword>
<evidence type="ECO:0000313" key="11">
    <source>
        <dbReference type="Proteomes" id="UP001501470"/>
    </source>
</evidence>
<name>A0ABN2A582_9ACTN</name>
<keyword evidence="11" id="KW-1185">Reference proteome</keyword>
<evidence type="ECO:0000256" key="4">
    <source>
        <dbReference type="ARBA" id="ARBA00022676"/>
    </source>
</evidence>
<evidence type="ECO:0000256" key="6">
    <source>
        <dbReference type="ARBA" id="ARBA00022898"/>
    </source>
</evidence>
<dbReference type="PROSITE" id="PS00102">
    <property type="entry name" value="PHOSPHORYLASE"/>
    <property type="match status" value="1"/>
</dbReference>
<keyword evidence="6 9" id="KW-0663">Pyridoxal phosphate</keyword>